<feature type="domain" description="CheW-like" evidence="1">
    <location>
        <begin position="19"/>
        <end position="170"/>
    </location>
</feature>
<dbReference type="SUPFAM" id="SSF50341">
    <property type="entry name" value="CheW-like"/>
    <property type="match status" value="1"/>
</dbReference>
<dbReference type="Gene3D" id="2.40.50.180">
    <property type="entry name" value="CheA-289, Domain 4"/>
    <property type="match status" value="1"/>
</dbReference>
<gene>
    <name evidence="2" type="ORF">SAMN02745150_00018</name>
</gene>
<proteinExistence type="predicted"/>
<dbReference type="OrthoDB" id="9794382at2"/>
<dbReference type="Pfam" id="PF01584">
    <property type="entry name" value="CheW"/>
    <property type="match status" value="1"/>
</dbReference>
<dbReference type="Proteomes" id="UP000240042">
    <property type="component" value="Unassembled WGS sequence"/>
</dbReference>
<dbReference type="InterPro" id="IPR002545">
    <property type="entry name" value="CheW-lke_dom"/>
</dbReference>
<dbReference type="PROSITE" id="PS50851">
    <property type="entry name" value="CHEW"/>
    <property type="match status" value="1"/>
</dbReference>
<dbReference type="InterPro" id="IPR039315">
    <property type="entry name" value="CheW"/>
</dbReference>
<dbReference type="PANTHER" id="PTHR22617">
    <property type="entry name" value="CHEMOTAXIS SENSOR HISTIDINE KINASE-RELATED"/>
    <property type="match status" value="1"/>
</dbReference>
<dbReference type="Gene3D" id="2.30.30.40">
    <property type="entry name" value="SH3 Domains"/>
    <property type="match status" value="1"/>
</dbReference>
<dbReference type="EMBL" id="FOKY01000001">
    <property type="protein sequence ID" value="SFB67072.1"/>
    <property type="molecule type" value="Genomic_DNA"/>
</dbReference>
<dbReference type="STRING" id="34097.SAMN02745150_00018"/>
<accession>A0A1I1CYB4</accession>
<dbReference type="GO" id="GO:0007165">
    <property type="term" value="P:signal transduction"/>
    <property type="evidence" value="ECO:0007669"/>
    <property type="project" value="InterPro"/>
</dbReference>
<organism evidence="2 3">
    <name type="scientific">Brevinema andersonii</name>
    <dbReference type="NCBI Taxonomy" id="34097"/>
    <lineage>
        <taxon>Bacteria</taxon>
        <taxon>Pseudomonadati</taxon>
        <taxon>Spirochaetota</taxon>
        <taxon>Spirochaetia</taxon>
        <taxon>Brevinematales</taxon>
        <taxon>Brevinemataceae</taxon>
        <taxon>Brevinema</taxon>
    </lineage>
</organism>
<evidence type="ECO:0000259" key="1">
    <source>
        <dbReference type="PROSITE" id="PS50851"/>
    </source>
</evidence>
<dbReference type="SMART" id="SM00260">
    <property type="entry name" value="CheW"/>
    <property type="match status" value="1"/>
</dbReference>
<dbReference type="AlphaFoldDB" id="A0A1I1CYB4"/>
<dbReference type="PANTHER" id="PTHR22617:SF23">
    <property type="entry name" value="CHEMOTAXIS PROTEIN CHEW"/>
    <property type="match status" value="1"/>
</dbReference>
<sequence>MENISDSDALMQKAGHEVLFNTITFVLEKQIYAVNILYIRDIVMGKLIYRIPNSDSILLGVTNLRGEIIPVFSLKEFLGFSETKCENLEKQTVIQPSEDEYLIIIKIEGRLFAIAVDKIHKNIGITSDIYNEGSYMKKWVKHTIFQGVIIDGEHNILMLDIISLMNLLVERNNEKNN</sequence>
<dbReference type="RefSeq" id="WP_092316857.1">
    <property type="nucleotide sequence ID" value="NZ_FOKY01000001.1"/>
</dbReference>
<evidence type="ECO:0000313" key="2">
    <source>
        <dbReference type="EMBL" id="SFB67072.1"/>
    </source>
</evidence>
<reference evidence="3" key="1">
    <citation type="submission" date="2016-10" db="EMBL/GenBank/DDBJ databases">
        <authorList>
            <person name="Varghese N."/>
            <person name="Submissions S."/>
        </authorList>
    </citation>
    <scope>NUCLEOTIDE SEQUENCE [LARGE SCALE GENOMIC DNA]</scope>
    <source>
        <strain evidence="3">ATCC 43811</strain>
    </source>
</reference>
<dbReference type="InterPro" id="IPR036061">
    <property type="entry name" value="CheW-like_dom_sf"/>
</dbReference>
<evidence type="ECO:0000313" key="3">
    <source>
        <dbReference type="Proteomes" id="UP000240042"/>
    </source>
</evidence>
<name>A0A1I1CYB4_BREAD</name>
<dbReference type="GO" id="GO:0006935">
    <property type="term" value="P:chemotaxis"/>
    <property type="evidence" value="ECO:0007669"/>
    <property type="project" value="InterPro"/>
</dbReference>
<dbReference type="GO" id="GO:0005829">
    <property type="term" value="C:cytosol"/>
    <property type="evidence" value="ECO:0007669"/>
    <property type="project" value="TreeGrafter"/>
</dbReference>
<keyword evidence="3" id="KW-1185">Reference proteome</keyword>
<protein>
    <submittedName>
        <fullName evidence="2">Purine-binding chemotaxis protein CheW</fullName>
    </submittedName>
</protein>